<proteinExistence type="predicted"/>
<keyword evidence="1" id="KW-0175">Coiled coil</keyword>
<feature type="coiled-coil region" evidence="1">
    <location>
        <begin position="304"/>
        <end position="331"/>
    </location>
</feature>
<protein>
    <submittedName>
        <fullName evidence="3">Uncharacterized protein</fullName>
    </submittedName>
</protein>
<evidence type="ECO:0000313" key="3">
    <source>
        <dbReference type="EMBL" id="GAA48602.1"/>
    </source>
</evidence>
<feature type="region of interest" description="Disordered" evidence="2">
    <location>
        <begin position="230"/>
        <end position="268"/>
    </location>
</feature>
<name>G7Y6L7_CLOSI</name>
<dbReference type="Proteomes" id="UP000008909">
    <property type="component" value="Unassembled WGS sequence"/>
</dbReference>
<evidence type="ECO:0000256" key="1">
    <source>
        <dbReference type="SAM" id="Coils"/>
    </source>
</evidence>
<dbReference type="EMBL" id="DF142899">
    <property type="protein sequence ID" value="GAA48602.1"/>
    <property type="molecule type" value="Genomic_DNA"/>
</dbReference>
<gene>
    <name evidence="3" type="ORF">CLF_101804</name>
</gene>
<evidence type="ECO:0000313" key="4">
    <source>
        <dbReference type="Proteomes" id="UP000008909"/>
    </source>
</evidence>
<organism evidence="3 4">
    <name type="scientific">Clonorchis sinensis</name>
    <name type="common">Chinese liver fluke</name>
    <dbReference type="NCBI Taxonomy" id="79923"/>
    <lineage>
        <taxon>Eukaryota</taxon>
        <taxon>Metazoa</taxon>
        <taxon>Spiralia</taxon>
        <taxon>Lophotrochozoa</taxon>
        <taxon>Platyhelminthes</taxon>
        <taxon>Trematoda</taxon>
        <taxon>Digenea</taxon>
        <taxon>Opisthorchiida</taxon>
        <taxon>Opisthorchiata</taxon>
        <taxon>Opisthorchiidae</taxon>
        <taxon>Clonorchis</taxon>
    </lineage>
</organism>
<accession>G7Y6L7</accession>
<reference key="2">
    <citation type="submission" date="2011-10" db="EMBL/GenBank/DDBJ databases">
        <title>The genome and transcriptome sequence of Clonorchis sinensis provide insights into the carcinogenic liver fluke.</title>
        <authorList>
            <person name="Wang X."/>
            <person name="Huang Y."/>
            <person name="Chen W."/>
            <person name="Liu H."/>
            <person name="Guo L."/>
            <person name="Chen Y."/>
            <person name="Luo F."/>
            <person name="Zhou W."/>
            <person name="Sun J."/>
            <person name="Mao Q."/>
            <person name="Liang P."/>
            <person name="Zhou C."/>
            <person name="Tian Y."/>
            <person name="Men J."/>
            <person name="Lv X."/>
            <person name="Huang L."/>
            <person name="Zhou J."/>
            <person name="Hu Y."/>
            <person name="Li R."/>
            <person name="Zhang F."/>
            <person name="Lei H."/>
            <person name="Li X."/>
            <person name="Hu X."/>
            <person name="Liang C."/>
            <person name="Xu J."/>
            <person name="Wu Z."/>
            <person name="Yu X."/>
        </authorList>
    </citation>
    <scope>NUCLEOTIDE SEQUENCE</scope>
    <source>
        <strain>Henan</strain>
    </source>
</reference>
<evidence type="ECO:0000256" key="2">
    <source>
        <dbReference type="SAM" id="MobiDB-lite"/>
    </source>
</evidence>
<reference evidence="3" key="1">
    <citation type="journal article" date="2011" name="Genome Biol.">
        <title>The draft genome of the carcinogenic human liver fluke Clonorchis sinensis.</title>
        <authorList>
            <person name="Wang X."/>
            <person name="Chen W."/>
            <person name="Huang Y."/>
            <person name="Sun J."/>
            <person name="Men J."/>
            <person name="Liu H."/>
            <person name="Luo F."/>
            <person name="Guo L."/>
            <person name="Lv X."/>
            <person name="Deng C."/>
            <person name="Zhou C."/>
            <person name="Fan Y."/>
            <person name="Li X."/>
            <person name="Huang L."/>
            <person name="Hu Y."/>
            <person name="Liang C."/>
            <person name="Hu X."/>
            <person name="Xu J."/>
            <person name="Yu X."/>
        </authorList>
    </citation>
    <scope>NUCLEOTIDE SEQUENCE [LARGE SCALE GENOMIC DNA]</scope>
    <source>
        <strain evidence="3">Henan</strain>
    </source>
</reference>
<dbReference type="AlphaFoldDB" id="G7Y6L7"/>
<sequence length="596" mass="66615">MGKSCFVKAQILQLIACRLWSRILHLNPDGSLGTHTWAIVCSVTDCQLLPVAAGVQRIAYHITPTVVIVNLARCALMLFRLVLKRGTKKTDLVRQRNLHELAGQFELKRNTNDEAPRSWTVGLMAMAPKSASGDDGTEEVEVRINGSRYPRMKIKKDSLPEQLRNITNRHTFSQSVDKSLTCETAAALLNTQLPPDLLYESCPCSVIRIPLNHIFVQAAPKYLTITPLPSSSSKRLLDPESPSSIPAVRPKKRLTARRPSSQPPHLSKSVKMALQATSYCSVILTDIYLTPQPDNTHLSPSPVGSQVLKDLENLRARLHKMEHEISFLRNIQPVACLLNPDATCDPATLEKASTLIDTIAVEICQCIECRRQVLVFNTPDRIPPEHTKIALLTACGMLGTTCTARRLRKSKPSMCCPIMLQFQDENDALRLLTSQSLLCSTEKFRTIKDKPARTRMQRQLTKKLPPSTPPSDALLNTLPTHMISKAINSPIAPTMQDSPTQRRSFIIVTVRFAKLRNYRCRYFSSLNGLAFRKYMGHGHLTDNARIHGSLDRFSAFSFESFLDKPSEDVFGLRNLTVQEQRHVPERSATTSADTIG</sequence>
<keyword evidence="4" id="KW-1185">Reference proteome</keyword>